<dbReference type="GO" id="GO:0044539">
    <property type="term" value="P:long-chain fatty acid import into cell"/>
    <property type="evidence" value="ECO:0007669"/>
    <property type="project" value="TreeGrafter"/>
</dbReference>
<keyword evidence="10" id="KW-0445">Lipid transport</keyword>
<dbReference type="EMBL" id="JANPWB010000010">
    <property type="protein sequence ID" value="KAJ1136946.1"/>
    <property type="molecule type" value="Genomic_DNA"/>
</dbReference>
<dbReference type="FunFam" id="3.30.300.30:FF:000002">
    <property type="entry name" value="Long-chain fatty acid transport protein 1"/>
    <property type="match status" value="1"/>
</dbReference>
<evidence type="ECO:0000256" key="13">
    <source>
        <dbReference type="ARBA" id="ARBA00024484"/>
    </source>
</evidence>
<dbReference type="Pfam" id="PF13193">
    <property type="entry name" value="AMP-binding_C"/>
    <property type="match status" value="1"/>
</dbReference>
<keyword evidence="5" id="KW-0436">Ligase</keyword>
<organism evidence="20 21">
    <name type="scientific">Pleurodeles waltl</name>
    <name type="common">Iberian ribbed newt</name>
    <dbReference type="NCBI Taxonomy" id="8319"/>
    <lineage>
        <taxon>Eukaryota</taxon>
        <taxon>Metazoa</taxon>
        <taxon>Chordata</taxon>
        <taxon>Craniata</taxon>
        <taxon>Vertebrata</taxon>
        <taxon>Euteleostomi</taxon>
        <taxon>Amphibia</taxon>
        <taxon>Batrachia</taxon>
        <taxon>Caudata</taxon>
        <taxon>Salamandroidea</taxon>
        <taxon>Salamandridae</taxon>
        <taxon>Pleurodelinae</taxon>
        <taxon>Pleurodeles</taxon>
    </lineage>
</organism>
<dbReference type="Proteomes" id="UP001066276">
    <property type="component" value="Chromosome 6"/>
</dbReference>
<evidence type="ECO:0000256" key="7">
    <source>
        <dbReference type="ARBA" id="ARBA00022741"/>
    </source>
</evidence>
<dbReference type="InterPro" id="IPR042099">
    <property type="entry name" value="ANL_N_sf"/>
</dbReference>
<gene>
    <name evidence="20" type="ORF">NDU88_003359</name>
</gene>
<evidence type="ECO:0000313" key="20">
    <source>
        <dbReference type="EMBL" id="KAJ1136946.1"/>
    </source>
</evidence>
<evidence type="ECO:0000256" key="1">
    <source>
        <dbReference type="ARBA" id="ARBA00004651"/>
    </source>
</evidence>
<evidence type="ECO:0000256" key="4">
    <source>
        <dbReference type="ARBA" id="ARBA00022475"/>
    </source>
</evidence>
<evidence type="ECO:0000256" key="12">
    <source>
        <dbReference type="ARBA" id="ARBA00023136"/>
    </source>
</evidence>
<dbReference type="GO" id="GO:0008206">
    <property type="term" value="P:bile acid metabolic process"/>
    <property type="evidence" value="ECO:0007669"/>
    <property type="project" value="TreeGrafter"/>
</dbReference>
<evidence type="ECO:0000256" key="3">
    <source>
        <dbReference type="ARBA" id="ARBA00022448"/>
    </source>
</evidence>
<dbReference type="PANTHER" id="PTHR43107:SF4">
    <property type="entry name" value="LONG-CHAIN FATTY ACID TRANSPORT PROTEIN 2"/>
    <property type="match status" value="1"/>
</dbReference>
<dbReference type="EC" id="6.2.1.3" evidence="14"/>
<dbReference type="Gene3D" id="3.30.300.30">
    <property type="match status" value="1"/>
</dbReference>
<sequence length="618" mass="69866">MFALYTAAAGLLFLPLFLSHFFPYWWQDVSFVLSFVWSYIKFQRKVKRNPNFTFLDTFKEHVQRVPDKPFLVFGDEEYTYSQMDRLSNQAARALLEHSSLRPGSCAAVFLENCPAYVWTWLALCKIGCSMACLNYNLRSKSLLHCFKCSGASMLITSADLKAVVEDIRTSLSDNVQIIFLSTDSSAQKVESFLEKVKASSEQPLSDSLRSSVTYTSNALYIFTSGTTGLPKAAIIKHRNLCLGPTMFEICRVTSEDVIYTSMPLYHASALVLGLHGCISLGATCILRSKFSVSQFWEDCRKHRVTVIQYVGEMLRYLCNAPQKNNDREHCVKIAFGNGCRAEVWKEFLDRFGPIHMYEFYGATEGNTAFLNYSGKVGAVGRINFFHKLTVPFELVQYDAENGQPARDANGCCIKVPRGETGLLVVKITKSSQFSGYAGDKRLSEKKILTDVFCKGDRYFNSGDLLRFDEEGFIYFQDRVGDTFRWKGENVSTREVEAVIGGHDIVEEVNVYGVTVPGHEGKIGMASIQLKVGQCFDGQKLYDHVLDFLPRYAAPQFIRIQGSIEITGTYKQCKMNLVKEGFDPSVIRDPLYFMDGKTACYVPMTHEIHDSIQQKRLKL</sequence>
<evidence type="ECO:0000256" key="6">
    <source>
        <dbReference type="ARBA" id="ARBA00022692"/>
    </source>
</evidence>
<comment type="caution">
    <text evidence="20">The sequence shown here is derived from an EMBL/GenBank/DDBJ whole genome shotgun (WGS) entry which is preliminary data.</text>
</comment>
<dbReference type="GO" id="GO:0005789">
    <property type="term" value="C:endoplasmic reticulum membrane"/>
    <property type="evidence" value="ECO:0007669"/>
    <property type="project" value="TreeGrafter"/>
</dbReference>
<evidence type="ECO:0000259" key="18">
    <source>
        <dbReference type="Pfam" id="PF00501"/>
    </source>
</evidence>
<name>A0AAV7QBX0_PLEWA</name>
<feature type="domain" description="AMP-dependent synthetase/ligase" evidence="18">
    <location>
        <begin position="58"/>
        <end position="382"/>
    </location>
</feature>
<evidence type="ECO:0000256" key="9">
    <source>
        <dbReference type="ARBA" id="ARBA00022989"/>
    </source>
</evidence>
<dbReference type="Gene3D" id="3.40.50.12780">
    <property type="entry name" value="N-terminal domain of ligase-like"/>
    <property type="match status" value="1"/>
</dbReference>
<dbReference type="NCBIfam" id="NF006134">
    <property type="entry name" value="PRK08279.1"/>
    <property type="match status" value="1"/>
</dbReference>
<comment type="similarity">
    <text evidence="2">Belongs to the ATP-dependent AMP-binding enzyme family.</text>
</comment>
<dbReference type="FunFam" id="3.40.50.12780:FF:000005">
    <property type="entry name" value="Solute carrier family 27 member 6"/>
    <property type="match status" value="1"/>
</dbReference>
<evidence type="ECO:0000256" key="10">
    <source>
        <dbReference type="ARBA" id="ARBA00023055"/>
    </source>
</evidence>
<evidence type="ECO:0000256" key="15">
    <source>
        <dbReference type="ARBA" id="ARBA00036527"/>
    </source>
</evidence>
<dbReference type="GO" id="GO:0005324">
    <property type="term" value="F:long-chain fatty acid transmembrane transporter activity"/>
    <property type="evidence" value="ECO:0007669"/>
    <property type="project" value="TreeGrafter"/>
</dbReference>
<comment type="catalytic activity">
    <reaction evidence="13">
        <text>a long-chain fatty acid + ATP + CoA = a long-chain fatty acyl-CoA + AMP + diphosphate</text>
        <dbReference type="Rhea" id="RHEA:15421"/>
        <dbReference type="ChEBI" id="CHEBI:30616"/>
        <dbReference type="ChEBI" id="CHEBI:33019"/>
        <dbReference type="ChEBI" id="CHEBI:57287"/>
        <dbReference type="ChEBI" id="CHEBI:57560"/>
        <dbReference type="ChEBI" id="CHEBI:83139"/>
        <dbReference type="ChEBI" id="CHEBI:456215"/>
        <dbReference type="EC" id="6.2.1.3"/>
    </reaction>
    <physiologicalReaction direction="left-to-right" evidence="13">
        <dbReference type="Rhea" id="RHEA:15422"/>
    </physiologicalReaction>
</comment>
<proteinExistence type="inferred from homology"/>
<dbReference type="GO" id="GO:0004467">
    <property type="term" value="F:long-chain fatty acid-CoA ligase activity"/>
    <property type="evidence" value="ECO:0007669"/>
    <property type="project" value="UniProtKB-EC"/>
</dbReference>
<dbReference type="InterPro" id="IPR020845">
    <property type="entry name" value="AMP-binding_CS"/>
</dbReference>
<feature type="domain" description="AMP-binding enzyme C-terminal" evidence="19">
    <location>
        <begin position="494"/>
        <end position="568"/>
    </location>
</feature>
<evidence type="ECO:0000256" key="11">
    <source>
        <dbReference type="ARBA" id="ARBA00023098"/>
    </source>
</evidence>
<dbReference type="GO" id="GO:0005886">
    <property type="term" value="C:plasma membrane"/>
    <property type="evidence" value="ECO:0007669"/>
    <property type="project" value="UniProtKB-SubCell"/>
</dbReference>
<dbReference type="InterPro" id="IPR000873">
    <property type="entry name" value="AMP-dep_synth/lig_dom"/>
</dbReference>
<keyword evidence="6" id="KW-0812">Transmembrane</keyword>
<evidence type="ECO:0000256" key="14">
    <source>
        <dbReference type="ARBA" id="ARBA00026121"/>
    </source>
</evidence>
<keyword evidence="8" id="KW-0276">Fatty acid metabolism</keyword>
<dbReference type="SUPFAM" id="SSF56801">
    <property type="entry name" value="Acetyl-CoA synthetase-like"/>
    <property type="match status" value="1"/>
</dbReference>
<dbReference type="InterPro" id="IPR025110">
    <property type="entry name" value="AMP-bd_C"/>
</dbReference>
<keyword evidence="3" id="KW-0813">Transport</keyword>
<keyword evidence="12" id="KW-0472">Membrane</keyword>
<comment type="catalytic activity">
    <reaction evidence="15">
        <text>a very long-chain fatty acid + ATP + CoA = a very long-chain fatty acyl-CoA + AMP + diphosphate</text>
        <dbReference type="Rhea" id="RHEA:54536"/>
        <dbReference type="ChEBI" id="CHEBI:30616"/>
        <dbReference type="ChEBI" id="CHEBI:33019"/>
        <dbReference type="ChEBI" id="CHEBI:57287"/>
        <dbReference type="ChEBI" id="CHEBI:58950"/>
        <dbReference type="ChEBI" id="CHEBI:138261"/>
        <dbReference type="ChEBI" id="CHEBI:456215"/>
    </reaction>
    <physiologicalReaction direction="left-to-right" evidence="15">
        <dbReference type="Rhea" id="RHEA:54537"/>
    </physiologicalReaction>
</comment>
<evidence type="ECO:0000259" key="19">
    <source>
        <dbReference type="Pfam" id="PF13193"/>
    </source>
</evidence>
<dbReference type="InterPro" id="IPR045851">
    <property type="entry name" value="AMP-bd_C_sf"/>
</dbReference>
<keyword evidence="11" id="KW-0443">Lipid metabolism</keyword>
<dbReference type="Pfam" id="PF00501">
    <property type="entry name" value="AMP-binding"/>
    <property type="match status" value="1"/>
</dbReference>
<evidence type="ECO:0000256" key="17">
    <source>
        <dbReference type="ARBA" id="ARBA00048666"/>
    </source>
</evidence>
<protein>
    <recommendedName>
        <fullName evidence="14">long-chain-fatty-acid--CoA ligase</fullName>
        <ecNumber evidence="14">6.2.1.3</ecNumber>
    </recommendedName>
    <alternativeName>
        <fullName evidence="16">Long-chain-fatty-acid--CoA ligase</fullName>
    </alternativeName>
</protein>
<dbReference type="GO" id="GO:0000166">
    <property type="term" value="F:nucleotide binding"/>
    <property type="evidence" value="ECO:0007669"/>
    <property type="project" value="UniProtKB-KW"/>
</dbReference>
<dbReference type="PANTHER" id="PTHR43107">
    <property type="entry name" value="LONG-CHAIN FATTY ACID TRANSPORT PROTEIN"/>
    <property type="match status" value="1"/>
</dbReference>
<evidence type="ECO:0000256" key="5">
    <source>
        <dbReference type="ARBA" id="ARBA00022598"/>
    </source>
</evidence>
<evidence type="ECO:0000313" key="21">
    <source>
        <dbReference type="Proteomes" id="UP001066276"/>
    </source>
</evidence>
<dbReference type="PROSITE" id="PS00455">
    <property type="entry name" value="AMP_BINDING"/>
    <property type="match status" value="1"/>
</dbReference>
<dbReference type="AlphaFoldDB" id="A0AAV7QBX0"/>
<accession>A0AAV7QBX0</accession>
<keyword evidence="21" id="KW-1185">Reference proteome</keyword>
<evidence type="ECO:0000256" key="8">
    <source>
        <dbReference type="ARBA" id="ARBA00022832"/>
    </source>
</evidence>
<keyword evidence="7" id="KW-0547">Nucleotide-binding</keyword>
<keyword evidence="9" id="KW-1133">Transmembrane helix</keyword>
<evidence type="ECO:0000256" key="2">
    <source>
        <dbReference type="ARBA" id="ARBA00006432"/>
    </source>
</evidence>
<reference evidence="20" key="1">
    <citation type="journal article" date="2022" name="bioRxiv">
        <title>Sequencing and chromosome-scale assembly of the giantPleurodeles waltlgenome.</title>
        <authorList>
            <person name="Brown T."/>
            <person name="Elewa A."/>
            <person name="Iarovenko S."/>
            <person name="Subramanian E."/>
            <person name="Araus A.J."/>
            <person name="Petzold A."/>
            <person name="Susuki M."/>
            <person name="Suzuki K.-i.T."/>
            <person name="Hayashi T."/>
            <person name="Toyoda A."/>
            <person name="Oliveira C."/>
            <person name="Osipova E."/>
            <person name="Leigh N.D."/>
            <person name="Simon A."/>
            <person name="Yun M.H."/>
        </authorList>
    </citation>
    <scope>NUCLEOTIDE SEQUENCE</scope>
    <source>
        <strain evidence="20">20211129_DDA</strain>
        <tissue evidence="20">Liver</tissue>
    </source>
</reference>
<keyword evidence="4" id="KW-1003">Cell membrane</keyword>
<comment type="subcellular location">
    <subcellularLocation>
        <location evidence="1">Cell membrane</location>
        <topology evidence="1">Multi-pass membrane protein</topology>
    </subcellularLocation>
</comment>
<comment type="catalytic activity">
    <reaction evidence="17">
        <text>tetracosanoate + ATP + CoA = tetracosanoyl-CoA + AMP + diphosphate</text>
        <dbReference type="Rhea" id="RHEA:33639"/>
        <dbReference type="ChEBI" id="CHEBI:30616"/>
        <dbReference type="ChEBI" id="CHEBI:31014"/>
        <dbReference type="ChEBI" id="CHEBI:33019"/>
        <dbReference type="ChEBI" id="CHEBI:57287"/>
        <dbReference type="ChEBI" id="CHEBI:65052"/>
        <dbReference type="ChEBI" id="CHEBI:456215"/>
    </reaction>
    <physiologicalReaction direction="left-to-right" evidence="17">
        <dbReference type="Rhea" id="RHEA:33640"/>
    </physiologicalReaction>
</comment>
<evidence type="ECO:0000256" key="16">
    <source>
        <dbReference type="ARBA" id="ARBA00041297"/>
    </source>
</evidence>